<feature type="transmembrane region" description="Helical" evidence="1">
    <location>
        <begin position="57"/>
        <end position="75"/>
    </location>
</feature>
<name>A0ABU3WK59_9NOCA</name>
<dbReference type="EMBL" id="WBMO01000001">
    <property type="protein sequence ID" value="MDV2474372.1"/>
    <property type="molecule type" value="Genomic_DNA"/>
</dbReference>
<organism evidence="2 3">
    <name type="scientific">Rhodococcus zopfii</name>
    <dbReference type="NCBI Taxonomy" id="43772"/>
    <lineage>
        <taxon>Bacteria</taxon>
        <taxon>Bacillati</taxon>
        <taxon>Actinomycetota</taxon>
        <taxon>Actinomycetes</taxon>
        <taxon>Mycobacteriales</taxon>
        <taxon>Nocardiaceae</taxon>
        <taxon>Rhodococcus</taxon>
    </lineage>
</organism>
<reference evidence="2 3" key="1">
    <citation type="submission" date="2019-10" db="EMBL/GenBank/DDBJ databases">
        <title>Draft Genome Assembly of Rhodococcus zopfii DSM44189.</title>
        <authorList>
            <person name="Sutton J.M."/>
            <person name="Akob D.M."/>
            <person name="Bushman T.J."/>
        </authorList>
    </citation>
    <scope>NUCLEOTIDE SEQUENCE [LARGE SCALE GENOMIC DNA]</scope>
    <source>
        <strain evidence="2 3">DSM 44189</strain>
    </source>
</reference>
<evidence type="ECO:0000313" key="3">
    <source>
        <dbReference type="Proteomes" id="UP001275440"/>
    </source>
</evidence>
<keyword evidence="1" id="KW-1133">Transmembrane helix</keyword>
<keyword evidence="1" id="KW-0812">Transmembrane</keyword>
<evidence type="ECO:0000256" key="1">
    <source>
        <dbReference type="SAM" id="Phobius"/>
    </source>
</evidence>
<feature type="transmembrane region" description="Helical" evidence="1">
    <location>
        <begin position="30"/>
        <end position="50"/>
    </location>
</feature>
<accession>A0ABU3WK59</accession>
<protein>
    <submittedName>
        <fullName evidence="2">Uncharacterized protein</fullName>
    </submittedName>
</protein>
<evidence type="ECO:0000313" key="2">
    <source>
        <dbReference type="EMBL" id="MDV2474372.1"/>
    </source>
</evidence>
<comment type="caution">
    <text evidence="2">The sequence shown here is derived from an EMBL/GenBank/DDBJ whole genome shotgun (WGS) entry which is preliminary data.</text>
</comment>
<proteinExistence type="predicted"/>
<feature type="transmembrane region" description="Helical" evidence="1">
    <location>
        <begin position="81"/>
        <end position="102"/>
    </location>
</feature>
<dbReference type="RefSeq" id="WP_371305999.1">
    <property type="nucleotide sequence ID" value="NZ_JAWKJJ010000001.1"/>
</dbReference>
<gene>
    <name evidence="2" type="ORF">F8M49_01220</name>
</gene>
<keyword evidence="3" id="KW-1185">Reference proteome</keyword>
<sequence>MLIYLLGDVLRLFAGSLTPGYIGDEPAKSWMWTVAAILMLVPIAMILTTLLTPAGPLTWITIAVSVGLVLFNLSAMPFKDFFDNMLIVISLGLNGFIVWYVWRMTH</sequence>
<keyword evidence="1" id="KW-0472">Membrane</keyword>
<dbReference type="Proteomes" id="UP001275440">
    <property type="component" value="Unassembled WGS sequence"/>
</dbReference>